<dbReference type="Pfam" id="PF00703">
    <property type="entry name" value="Glyco_hydro_2"/>
    <property type="match status" value="1"/>
</dbReference>
<dbReference type="Pfam" id="PF16353">
    <property type="entry name" value="LacZ_4"/>
    <property type="match status" value="1"/>
</dbReference>
<dbReference type="InterPro" id="IPR036156">
    <property type="entry name" value="Beta-gal/glucu_dom_sf"/>
</dbReference>
<gene>
    <name evidence="8" type="ORF">MOX91_02050</name>
</gene>
<evidence type="ECO:0000313" key="8">
    <source>
        <dbReference type="EMBL" id="MDX8414967.1"/>
    </source>
</evidence>
<dbReference type="SUPFAM" id="SSF49785">
    <property type="entry name" value="Galactose-binding domain-like"/>
    <property type="match status" value="2"/>
</dbReference>
<dbReference type="SUPFAM" id="SSF49303">
    <property type="entry name" value="beta-Galactosidase/glucuronidase domain"/>
    <property type="match status" value="2"/>
</dbReference>
<dbReference type="PANTHER" id="PTHR46323">
    <property type="entry name" value="BETA-GALACTOSIDASE"/>
    <property type="match status" value="1"/>
</dbReference>
<dbReference type="InterPro" id="IPR006101">
    <property type="entry name" value="Glyco_hydro_2"/>
</dbReference>
<dbReference type="Pfam" id="PF02929">
    <property type="entry name" value="Bgal_small_N"/>
    <property type="match status" value="1"/>
</dbReference>
<dbReference type="PRINTS" id="PR00132">
    <property type="entry name" value="GLHYDRLASE2"/>
</dbReference>
<dbReference type="EC" id="3.2.1.23" evidence="3"/>
<dbReference type="Proteomes" id="UP001275932">
    <property type="component" value="Unassembled WGS sequence"/>
</dbReference>
<evidence type="ECO:0000256" key="6">
    <source>
        <dbReference type="ARBA" id="ARBA00032230"/>
    </source>
</evidence>
<evidence type="ECO:0000256" key="1">
    <source>
        <dbReference type="ARBA" id="ARBA00001412"/>
    </source>
</evidence>
<dbReference type="InterPro" id="IPR032312">
    <property type="entry name" value="LacZ_4"/>
</dbReference>
<dbReference type="PANTHER" id="PTHR46323:SF2">
    <property type="entry name" value="BETA-GALACTOSIDASE"/>
    <property type="match status" value="1"/>
</dbReference>
<dbReference type="InterPro" id="IPR013783">
    <property type="entry name" value="Ig-like_fold"/>
</dbReference>
<evidence type="ECO:0000256" key="2">
    <source>
        <dbReference type="ARBA" id="ARBA00007401"/>
    </source>
</evidence>
<protein>
    <recommendedName>
        <fullName evidence="3">beta-galactosidase</fullName>
        <ecNumber evidence="3">3.2.1.23</ecNumber>
    </recommendedName>
    <alternativeName>
        <fullName evidence="6">Lactase</fullName>
    </alternativeName>
</protein>
<dbReference type="SMART" id="SM01038">
    <property type="entry name" value="Bgal_small_N"/>
    <property type="match status" value="1"/>
</dbReference>
<dbReference type="Pfam" id="PF00754">
    <property type="entry name" value="F5_F8_type_C"/>
    <property type="match status" value="1"/>
</dbReference>
<sequence length="1241" mass="141551">MKINTVIMTLLCLGSSCLGIDLKDAQNAWNDISVFRINKEPARAFFVPYADSSKVPVSQGDENVENLYENTGRANVLNGKWKFFFAEKPEEVSPEFFNYDFDDSNWNEIEVPNSWQACGYDSIFYANINLEMFFDKNGRWLKGFHKGKGEEMSQAAKSPFIPEIHRQKAVYRTSFELPKGWADRETIIRFNGVRTGFFLYVNGEKVGYSEDSFTPAEFNISKFLKSGKNSLAVEVFKNTTGAYYEMQDMPHMMGIIRDVVLLSRPKNYIRDYFADIKLNDKLDEAKVNLTVFLSGRENSKVSASIVDKNGNAVFKKSANASGGKAEISGLVKNFKLWSSDKPDFYTLILEESQNGKVSEAVAADIAFRKFEIDGKTCRLNGKRFLIKGANVHAWSPDKGKACDFKWMKKDVELMREANINAVRTSHYPPDDKFLMLCTRYGITIMDEANFETHGLRDEIPGDNEWFFAMSLDRMKNMVLRDRNVPCVIIWSLGNENAWRFTKNHQVMLDFAREFGGGRPVHSEVEMRDPLTLKNERLNSPTDFVSGMYGGLPRIKWYQTKMRNETRPFIFCEYMHSMGNSTGNLKEIFDEFRKDPSLNGGYLWDWVDQSLLMPLKENPNEKYLTYGIDWGTKPSSNNFCLNGVIFADRTYSGKFDDIKRVHQNAWFEDSESPFKFKVSNEFTATNLNEFDFEVEVLRNGKVVAKRAQKPLNIAPWESAEIEIDAADLIEKDKKLVENSNLNGEYFINISLKEKQSGKVVAKHQRYVGRSAHIASSCGYFNFKKLSENKDFIVFRASCFSNSNAIDLKFSKKDAALVCAVSSKDKSPLITEPLDFDISQAWIDSMKPPMRDYEMYGLDNLKTEKPQVVFDGRSVLCKKFLLNEDGAGFLSEIKYSPGMQGVQVDCKFTKVNDLPEKLNLARIGVRMGIEKSLKNVEYYGRGPLANYCDRKTGADVGIYSSDVKSFLELFPKTQDTGNREDVRNMILSSDKAKYKLAFVALDRPLPFAILPNSQAEMKNANHPHELPQNSNSELRIAWNVFGIGNSSHGPETLDKYRHFFKGSVKFSFKFGLVDKDMTPEKLAEEISYTYPMSEMKEGENLQDESLFPKPSGKVISYGADVKLSSVDERWSPKVNDFTTEGAQNFAFHTLKEVHPNVVVDLKTPQQISGIQLSNRADHMAFRTAPIGVYISSNGKDWEKIFVSKLAKKRWHINLKEKKTARFIKVVLEKPEAEALHLKKIVVF</sequence>
<comment type="similarity">
    <text evidence="2">Belongs to the glycosyl hydrolase 2 family.</text>
</comment>
<dbReference type="Gene3D" id="3.20.20.80">
    <property type="entry name" value="Glycosidases"/>
    <property type="match status" value="1"/>
</dbReference>
<name>A0ABU4WEH6_9BACT</name>
<evidence type="ECO:0000313" key="9">
    <source>
        <dbReference type="Proteomes" id="UP001275932"/>
    </source>
</evidence>
<feature type="domain" description="Beta galactosidase small chain/" evidence="7">
    <location>
        <begin position="803"/>
        <end position="1069"/>
    </location>
</feature>
<reference evidence="8 9" key="1">
    <citation type="submission" date="2022-03" db="EMBL/GenBank/DDBJ databases">
        <title>Novel taxa within the pig intestine.</title>
        <authorList>
            <person name="Wylensek D."/>
            <person name="Bishof K."/>
            <person name="Afrizal A."/>
            <person name="Clavel T."/>
        </authorList>
    </citation>
    <scope>NUCLEOTIDE SEQUENCE [LARGE SCALE GENOMIC DNA]</scope>
    <source>
        <strain evidence="8 9">CLA-KB-P66</strain>
    </source>
</reference>
<dbReference type="Gene3D" id="2.60.120.260">
    <property type="entry name" value="Galactose-binding domain-like"/>
    <property type="match status" value="2"/>
</dbReference>
<dbReference type="InterPro" id="IPR008979">
    <property type="entry name" value="Galactose-bd-like_sf"/>
</dbReference>
<dbReference type="InterPro" id="IPR017853">
    <property type="entry name" value="GH"/>
</dbReference>
<evidence type="ECO:0000259" key="7">
    <source>
        <dbReference type="SMART" id="SM01038"/>
    </source>
</evidence>
<dbReference type="InterPro" id="IPR000421">
    <property type="entry name" value="FA58C"/>
</dbReference>
<evidence type="ECO:0000256" key="5">
    <source>
        <dbReference type="ARBA" id="ARBA00023295"/>
    </source>
</evidence>
<dbReference type="InterPro" id="IPR006104">
    <property type="entry name" value="Glyco_hydro_2_N"/>
</dbReference>
<dbReference type="InterPro" id="IPR011013">
    <property type="entry name" value="Gal_mutarotase_sf_dom"/>
</dbReference>
<accession>A0ABU4WEH6</accession>
<dbReference type="Pfam" id="PF02836">
    <property type="entry name" value="Glyco_hydro_2_C"/>
    <property type="match status" value="1"/>
</dbReference>
<dbReference type="InterPro" id="IPR004199">
    <property type="entry name" value="B-gal_small/dom_5"/>
</dbReference>
<dbReference type="SUPFAM" id="SSF51445">
    <property type="entry name" value="(Trans)glycosidases"/>
    <property type="match status" value="1"/>
</dbReference>
<keyword evidence="9" id="KW-1185">Reference proteome</keyword>
<keyword evidence="4" id="KW-0378">Hydrolase</keyword>
<dbReference type="InterPro" id="IPR050347">
    <property type="entry name" value="Bact_Beta-galactosidase"/>
</dbReference>
<dbReference type="Gene3D" id="2.60.40.10">
    <property type="entry name" value="Immunoglobulins"/>
    <property type="match status" value="2"/>
</dbReference>
<dbReference type="InterPro" id="IPR006103">
    <property type="entry name" value="Glyco_hydro_2_cat"/>
</dbReference>
<comment type="caution">
    <text evidence="8">The sequence shown here is derived from an EMBL/GenBank/DDBJ whole genome shotgun (WGS) entry which is preliminary data.</text>
</comment>
<dbReference type="Pfam" id="PF02837">
    <property type="entry name" value="Glyco_hydro_2_N"/>
    <property type="match status" value="1"/>
</dbReference>
<dbReference type="PROSITE" id="PS51257">
    <property type="entry name" value="PROKAR_LIPOPROTEIN"/>
    <property type="match status" value="1"/>
</dbReference>
<evidence type="ECO:0000256" key="4">
    <source>
        <dbReference type="ARBA" id="ARBA00022801"/>
    </source>
</evidence>
<evidence type="ECO:0000256" key="3">
    <source>
        <dbReference type="ARBA" id="ARBA00012756"/>
    </source>
</evidence>
<organism evidence="8 9">
    <name type="scientific">Intestinicryptomonas porci</name>
    <dbReference type="NCBI Taxonomy" id="2926320"/>
    <lineage>
        <taxon>Bacteria</taxon>
        <taxon>Pseudomonadati</taxon>
        <taxon>Verrucomicrobiota</taxon>
        <taxon>Opitutia</taxon>
        <taxon>Opitutales</taxon>
        <taxon>Intestinicryptomonaceae</taxon>
        <taxon>Intestinicryptomonas</taxon>
    </lineage>
</organism>
<keyword evidence="5" id="KW-0326">Glycosidase</keyword>
<dbReference type="EMBL" id="JALBUT010000002">
    <property type="protein sequence ID" value="MDX8414967.1"/>
    <property type="molecule type" value="Genomic_DNA"/>
</dbReference>
<comment type="catalytic activity">
    <reaction evidence="1">
        <text>Hydrolysis of terminal non-reducing beta-D-galactose residues in beta-D-galactosides.</text>
        <dbReference type="EC" id="3.2.1.23"/>
    </reaction>
</comment>
<dbReference type="SUPFAM" id="SSF74650">
    <property type="entry name" value="Galactose mutarotase-like"/>
    <property type="match status" value="1"/>
</dbReference>
<proteinExistence type="inferred from homology"/>
<dbReference type="Gene3D" id="2.70.98.10">
    <property type="match status" value="1"/>
</dbReference>
<dbReference type="InterPro" id="IPR006102">
    <property type="entry name" value="Ig-like_GH2"/>
</dbReference>
<dbReference type="InterPro" id="IPR014718">
    <property type="entry name" value="GH-type_carb-bd"/>
</dbReference>
<dbReference type="RefSeq" id="WP_370396414.1">
    <property type="nucleotide sequence ID" value="NZ_JALBUT010000002.1"/>
</dbReference>